<dbReference type="AlphaFoldDB" id="A0A0C3JAM3"/>
<sequence>MQQAQGDDSLMLNFLSAPLLSSAATAPYNIHEDVELIPRSSNCLDQRFNRNTRDTWKNYRVVVALLIKSTFSDILISELLLCSTKSRRPSSPVR</sequence>
<organism evidence="1 2">
    <name type="scientific">Pisolithus tinctorius Marx 270</name>
    <dbReference type="NCBI Taxonomy" id="870435"/>
    <lineage>
        <taxon>Eukaryota</taxon>
        <taxon>Fungi</taxon>
        <taxon>Dikarya</taxon>
        <taxon>Basidiomycota</taxon>
        <taxon>Agaricomycotina</taxon>
        <taxon>Agaricomycetes</taxon>
        <taxon>Agaricomycetidae</taxon>
        <taxon>Boletales</taxon>
        <taxon>Sclerodermatineae</taxon>
        <taxon>Pisolithaceae</taxon>
        <taxon>Pisolithus</taxon>
    </lineage>
</organism>
<dbReference type="OrthoDB" id="10452730at2759"/>
<gene>
    <name evidence="1" type="ORF">M404DRAFT_999338</name>
</gene>
<reference evidence="1 2" key="1">
    <citation type="submission" date="2014-04" db="EMBL/GenBank/DDBJ databases">
        <authorList>
            <consortium name="DOE Joint Genome Institute"/>
            <person name="Kuo A."/>
            <person name="Kohler A."/>
            <person name="Costa M.D."/>
            <person name="Nagy L.G."/>
            <person name="Floudas D."/>
            <person name="Copeland A."/>
            <person name="Barry K.W."/>
            <person name="Cichocki N."/>
            <person name="Veneault-Fourrey C."/>
            <person name="LaButti K."/>
            <person name="Lindquist E.A."/>
            <person name="Lipzen A."/>
            <person name="Lundell T."/>
            <person name="Morin E."/>
            <person name="Murat C."/>
            <person name="Sun H."/>
            <person name="Tunlid A."/>
            <person name="Henrissat B."/>
            <person name="Grigoriev I.V."/>
            <person name="Hibbett D.S."/>
            <person name="Martin F."/>
            <person name="Nordberg H.P."/>
            <person name="Cantor M.N."/>
            <person name="Hua S.X."/>
        </authorList>
    </citation>
    <scope>NUCLEOTIDE SEQUENCE [LARGE SCALE GENOMIC DNA]</scope>
    <source>
        <strain evidence="1 2">Marx 270</strain>
    </source>
</reference>
<reference evidence="2" key="2">
    <citation type="submission" date="2015-01" db="EMBL/GenBank/DDBJ databases">
        <title>Evolutionary Origins and Diversification of the Mycorrhizal Mutualists.</title>
        <authorList>
            <consortium name="DOE Joint Genome Institute"/>
            <consortium name="Mycorrhizal Genomics Consortium"/>
            <person name="Kohler A."/>
            <person name="Kuo A."/>
            <person name="Nagy L.G."/>
            <person name="Floudas D."/>
            <person name="Copeland A."/>
            <person name="Barry K.W."/>
            <person name="Cichocki N."/>
            <person name="Veneault-Fourrey C."/>
            <person name="LaButti K."/>
            <person name="Lindquist E.A."/>
            <person name="Lipzen A."/>
            <person name="Lundell T."/>
            <person name="Morin E."/>
            <person name="Murat C."/>
            <person name="Riley R."/>
            <person name="Ohm R."/>
            <person name="Sun H."/>
            <person name="Tunlid A."/>
            <person name="Henrissat B."/>
            <person name="Grigoriev I.V."/>
            <person name="Hibbett D.S."/>
            <person name="Martin F."/>
        </authorList>
    </citation>
    <scope>NUCLEOTIDE SEQUENCE [LARGE SCALE GENOMIC DNA]</scope>
    <source>
        <strain evidence="2">Marx 270</strain>
    </source>
</reference>
<dbReference type="EMBL" id="KN831964">
    <property type="protein sequence ID" value="KIO06118.1"/>
    <property type="molecule type" value="Genomic_DNA"/>
</dbReference>
<accession>A0A0C3JAM3</accession>
<protein>
    <submittedName>
        <fullName evidence="1">Uncharacterized protein</fullName>
    </submittedName>
</protein>
<dbReference type="Proteomes" id="UP000054217">
    <property type="component" value="Unassembled WGS sequence"/>
</dbReference>
<name>A0A0C3JAM3_PISTI</name>
<dbReference type="InParanoid" id="A0A0C3JAM3"/>
<keyword evidence="2" id="KW-1185">Reference proteome</keyword>
<evidence type="ECO:0000313" key="2">
    <source>
        <dbReference type="Proteomes" id="UP000054217"/>
    </source>
</evidence>
<evidence type="ECO:0000313" key="1">
    <source>
        <dbReference type="EMBL" id="KIO06118.1"/>
    </source>
</evidence>
<dbReference type="HOGENOM" id="CLU_2387067_0_0_1"/>
<proteinExistence type="predicted"/>